<accession>A0A9P8LE84</accession>
<dbReference type="EMBL" id="JAGHQM010000276">
    <property type="protein sequence ID" value="KAH0562966.1"/>
    <property type="molecule type" value="Genomic_DNA"/>
</dbReference>
<gene>
    <name evidence="1" type="ORF">GP486_002467</name>
</gene>
<name>A0A9P8LE84_9PEZI</name>
<keyword evidence="2" id="KW-1185">Reference proteome</keyword>
<dbReference type="Proteomes" id="UP000750711">
    <property type="component" value="Unassembled WGS sequence"/>
</dbReference>
<evidence type="ECO:0000313" key="1">
    <source>
        <dbReference type="EMBL" id="KAH0562966.1"/>
    </source>
</evidence>
<protein>
    <submittedName>
        <fullName evidence="1">Uncharacterized protein</fullName>
    </submittedName>
</protein>
<organism evidence="1 2">
    <name type="scientific">Trichoglossum hirsutum</name>
    <dbReference type="NCBI Taxonomy" id="265104"/>
    <lineage>
        <taxon>Eukaryota</taxon>
        <taxon>Fungi</taxon>
        <taxon>Dikarya</taxon>
        <taxon>Ascomycota</taxon>
        <taxon>Pezizomycotina</taxon>
        <taxon>Geoglossomycetes</taxon>
        <taxon>Geoglossales</taxon>
        <taxon>Geoglossaceae</taxon>
        <taxon>Trichoglossum</taxon>
    </lineage>
</organism>
<sequence length="162" mass="18907">MNIPRRSRKANFSEESTKSNESDDYEYVGFVFHQIGDLEYWADNPEDLRSYKDAAEGTWYPTHFYAVIRFGRNGAANGVYVMYDFYPEDEYLEERRKIDDNDWGYLPRALTDQQIAFAKIADKITDLRLGRTFDFAEALDYPVELVRATKTPENAIIWATVA</sequence>
<reference evidence="1" key="1">
    <citation type="submission" date="2021-03" db="EMBL/GenBank/DDBJ databases">
        <title>Comparative genomics and phylogenomic investigation of the class Geoglossomycetes provide insights into ecological specialization and systematics.</title>
        <authorList>
            <person name="Melie T."/>
            <person name="Pirro S."/>
            <person name="Miller A.N."/>
            <person name="Quandt A."/>
        </authorList>
    </citation>
    <scope>NUCLEOTIDE SEQUENCE</scope>
    <source>
        <strain evidence="1">CAQ_001_2017</strain>
    </source>
</reference>
<dbReference type="AlphaFoldDB" id="A0A9P8LE84"/>
<proteinExistence type="predicted"/>
<evidence type="ECO:0000313" key="2">
    <source>
        <dbReference type="Proteomes" id="UP000750711"/>
    </source>
</evidence>
<comment type="caution">
    <text evidence="1">The sequence shown here is derived from an EMBL/GenBank/DDBJ whole genome shotgun (WGS) entry which is preliminary data.</text>
</comment>